<evidence type="ECO:0000256" key="4">
    <source>
        <dbReference type="ARBA" id="ARBA00022679"/>
    </source>
</evidence>
<comment type="subcellular location">
    <subcellularLocation>
        <location evidence="6">Cytoplasm</location>
    </subcellularLocation>
</comment>
<protein>
    <recommendedName>
        <fullName evidence="6">Ribosomal RNA small subunit methyltransferase G</fullName>
        <ecNumber evidence="6">2.1.1.-</ecNumber>
    </recommendedName>
    <alternativeName>
        <fullName evidence="6">16S rRNA 7-methylguanosine methyltransferase</fullName>
        <shortName evidence="6">16S rRNA m7G methyltransferase</shortName>
    </alternativeName>
</protein>
<evidence type="ECO:0000256" key="5">
    <source>
        <dbReference type="ARBA" id="ARBA00022691"/>
    </source>
</evidence>
<name>A0A221WC48_9PSEU</name>
<dbReference type="Pfam" id="PF02527">
    <property type="entry name" value="GidB"/>
    <property type="match status" value="1"/>
</dbReference>
<dbReference type="PANTHER" id="PTHR31760">
    <property type="entry name" value="S-ADENOSYL-L-METHIONINE-DEPENDENT METHYLTRANSFERASES SUPERFAMILY PROTEIN"/>
    <property type="match status" value="1"/>
</dbReference>
<dbReference type="GO" id="GO:0070043">
    <property type="term" value="F:rRNA (guanine-N7-)-methyltransferase activity"/>
    <property type="evidence" value="ECO:0007669"/>
    <property type="project" value="UniProtKB-UniRule"/>
</dbReference>
<feature type="binding site" evidence="6">
    <location>
        <begin position="182"/>
        <end position="183"/>
    </location>
    <ligand>
        <name>S-adenosyl-L-methionine</name>
        <dbReference type="ChEBI" id="CHEBI:59789"/>
    </ligand>
</feature>
<dbReference type="GO" id="GO:0005829">
    <property type="term" value="C:cytosol"/>
    <property type="evidence" value="ECO:0007669"/>
    <property type="project" value="TreeGrafter"/>
</dbReference>
<feature type="binding site" evidence="6">
    <location>
        <position position="200"/>
    </location>
    <ligand>
        <name>S-adenosyl-L-methionine</name>
        <dbReference type="ChEBI" id="CHEBI:59789"/>
    </ligand>
</feature>
<evidence type="ECO:0000256" key="1">
    <source>
        <dbReference type="ARBA" id="ARBA00022490"/>
    </source>
</evidence>
<dbReference type="PANTHER" id="PTHR31760:SF0">
    <property type="entry name" value="S-ADENOSYL-L-METHIONINE-DEPENDENT METHYLTRANSFERASES SUPERFAMILY PROTEIN"/>
    <property type="match status" value="1"/>
</dbReference>
<evidence type="ECO:0000313" key="8">
    <source>
        <dbReference type="EMBL" id="ASO23193.1"/>
    </source>
</evidence>
<proteinExistence type="inferred from homology"/>
<accession>A0A221WC48</accession>
<keyword evidence="1 6" id="KW-0963">Cytoplasm</keyword>
<dbReference type="InterPro" id="IPR003682">
    <property type="entry name" value="rRNA_ssu_MeTfrase_G"/>
</dbReference>
<feature type="binding site" evidence="6">
    <location>
        <position position="132"/>
    </location>
    <ligand>
        <name>S-adenosyl-L-methionine</name>
        <dbReference type="ChEBI" id="CHEBI:59789"/>
    </ligand>
</feature>
<dbReference type="Gene3D" id="3.40.50.150">
    <property type="entry name" value="Vaccinia Virus protein VP39"/>
    <property type="match status" value="1"/>
</dbReference>
<dbReference type="EC" id="2.1.1.-" evidence="6"/>
<dbReference type="AlphaFoldDB" id="A0A221WC48"/>
<gene>
    <name evidence="6 8" type="primary">rsmG</name>
    <name evidence="8" type="ORF">AHOG_27980</name>
</gene>
<evidence type="ECO:0000313" key="9">
    <source>
        <dbReference type="Proteomes" id="UP000204221"/>
    </source>
</evidence>
<keyword evidence="5 6" id="KW-0949">S-adenosyl-L-methionine</keyword>
<dbReference type="SUPFAM" id="SSF53335">
    <property type="entry name" value="S-adenosyl-L-methionine-dependent methyltransferases"/>
    <property type="match status" value="1"/>
</dbReference>
<dbReference type="HAMAP" id="MF_00074">
    <property type="entry name" value="16SrRNA_methyltr_G"/>
    <property type="match status" value="1"/>
</dbReference>
<feature type="region of interest" description="Disordered" evidence="7">
    <location>
        <begin position="1"/>
        <end position="36"/>
    </location>
</feature>
<dbReference type="Proteomes" id="UP000204221">
    <property type="component" value="Chromosome"/>
</dbReference>
<evidence type="ECO:0000256" key="2">
    <source>
        <dbReference type="ARBA" id="ARBA00022552"/>
    </source>
</evidence>
<comment type="function">
    <text evidence="6">Specifically methylates the N7 position of a guanine in 16S rRNA.</text>
</comment>
<keyword evidence="9" id="KW-1185">Reference proteome</keyword>
<dbReference type="OrthoDB" id="9808773at2"/>
<dbReference type="KEGG" id="ahg:AHOG_27980"/>
<sequence>MANSSADPSPTNCPADSSTTNAAGSPAGTFATGVSARDSSLASDAGAAQGGASSGGGSSVEGEAAAVAAAAERLFGDRLPAARRYVELLVEHGVERGLIGPREVDRLWTRHVLNSAVVGELIPAGCRVVDVGSGAGLPGIPLQLARPDLRLTLLEPMARRVAWLDEVVAELQLSTTVVRGRAEEPGVRRGLRDLDVVTARAVAPLAKLAGWGLPLLRPGGRLLALKGASAAEEMARDAAAVAAVGGSRQELASCGEGLVTEPTTVIVVERGKAAQGRDTRRNSRKDR</sequence>
<dbReference type="CDD" id="cd02440">
    <property type="entry name" value="AdoMet_MTases"/>
    <property type="match status" value="1"/>
</dbReference>
<feature type="binding site" evidence="6">
    <location>
        <position position="137"/>
    </location>
    <ligand>
        <name>S-adenosyl-L-methionine</name>
        <dbReference type="ChEBI" id="CHEBI:59789"/>
    </ligand>
</feature>
<reference evidence="8 9" key="1">
    <citation type="submission" date="2017-07" db="EMBL/GenBank/DDBJ databases">
        <title>Complete genome sequence of Actinoalloteichus hoggarensis DSM 45943, type strain of Actinoalloteichus hoggarensis.</title>
        <authorList>
            <person name="Ruckert C."/>
            <person name="Nouioui I."/>
            <person name="Willmese J."/>
            <person name="van Wezel G."/>
            <person name="Klenk H.-P."/>
            <person name="Kalinowski J."/>
            <person name="Zotchev S.B."/>
        </authorList>
    </citation>
    <scope>NUCLEOTIDE SEQUENCE [LARGE SCALE GENOMIC DNA]</scope>
    <source>
        <strain evidence="8 9">DSM 45943</strain>
    </source>
</reference>
<dbReference type="InterPro" id="IPR029063">
    <property type="entry name" value="SAM-dependent_MTases_sf"/>
</dbReference>
<comment type="similarity">
    <text evidence="6">Belongs to the methyltransferase superfamily. RNA methyltransferase RsmG family.</text>
</comment>
<dbReference type="EMBL" id="CP022521">
    <property type="protein sequence ID" value="ASO23193.1"/>
    <property type="molecule type" value="Genomic_DNA"/>
</dbReference>
<feature type="compositionally biased region" description="Polar residues" evidence="7">
    <location>
        <begin position="1"/>
        <end position="23"/>
    </location>
</feature>
<evidence type="ECO:0000256" key="3">
    <source>
        <dbReference type="ARBA" id="ARBA00022603"/>
    </source>
</evidence>
<evidence type="ECO:0000256" key="7">
    <source>
        <dbReference type="SAM" id="MobiDB-lite"/>
    </source>
</evidence>
<evidence type="ECO:0000256" key="6">
    <source>
        <dbReference type="HAMAP-Rule" id="MF_00074"/>
    </source>
</evidence>
<organism evidence="8 9">
    <name type="scientific">Actinoalloteichus hoggarensis</name>
    <dbReference type="NCBI Taxonomy" id="1470176"/>
    <lineage>
        <taxon>Bacteria</taxon>
        <taxon>Bacillati</taxon>
        <taxon>Actinomycetota</taxon>
        <taxon>Actinomycetes</taxon>
        <taxon>Pseudonocardiales</taxon>
        <taxon>Pseudonocardiaceae</taxon>
        <taxon>Actinoalloteichus</taxon>
    </lineage>
</organism>
<comment type="caution">
    <text evidence="6">Lacks conserved residue(s) required for the propagation of feature annotation.</text>
</comment>
<keyword evidence="4 6" id="KW-0808">Transferase</keyword>
<keyword evidence="2 6" id="KW-0698">rRNA processing</keyword>
<dbReference type="NCBIfam" id="TIGR00138">
    <property type="entry name" value="rsmG_gidB"/>
    <property type="match status" value="1"/>
</dbReference>
<keyword evidence="3 6" id="KW-0489">Methyltransferase</keyword>